<dbReference type="STRING" id="1121937.GCA_000423125_00031"/>
<dbReference type="AlphaFoldDB" id="A0A3C1KJW6"/>
<proteinExistence type="predicted"/>
<accession>A0A3C1KJW6</accession>
<evidence type="ECO:0000313" key="2">
    <source>
        <dbReference type="EMBL" id="HAN26654.1"/>
    </source>
</evidence>
<sequence length="203" mass="22505">MTLYRFIGFVLLLMIPFFGLWYALGALPSAPALWLAQVALPWALPEVVQSVVIDRHQLMVFTLFGEAGQSVVPLDQAEYQLAFPLNTRILSYSIPFYAALHFASRIEGSLERFARGLLVLWLLMFVGVIAVTLKNLMLGLGGDLLWTASANPLPSANAIALLFQFSTLIVPTVAPIMLWAWSVRESPHWRAILLGEAAPRRQG</sequence>
<organism evidence="2 3">
    <name type="scientific">Haliea salexigens</name>
    <dbReference type="NCBI Taxonomy" id="287487"/>
    <lineage>
        <taxon>Bacteria</taxon>
        <taxon>Pseudomonadati</taxon>
        <taxon>Pseudomonadota</taxon>
        <taxon>Gammaproteobacteria</taxon>
        <taxon>Cellvibrionales</taxon>
        <taxon>Halieaceae</taxon>
        <taxon>Haliea</taxon>
    </lineage>
</organism>
<feature type="transmembrane region" description="Helical" evidence="1">
    <location>
        <begin position="7"/>
        <end position="24"/>
    </location>
</feature>
<feature type="transmembrane region" description="Helical" evidence="1">
    <location>
        <begin position="89"/>
        <end position="106"/>
    </location>
</feature>
<protein>
    <submittedName>
        <fullName evidence="2">Uncharacterized protein</fullName>
    </submittedName>
</protein>
<dbReference type="Proteomes" id="UP000259273">
    <property type="component" value="Unassembled WGS sequence"/>
</dbReference>
<gene>
    <name evidence="2" type="ORF">DCP75_02825</name>
</gene>
<feature type="transmembrane region" description="Helical" evidence="1">
    <location>
        <begin position="118"/>
        <end position="138"/>
    </location>
</feature>
<comment type="caution">
    <text evidence="2">The sequence shown here is derived from an EMBL/GenBank/DDBJ whole genome shotgun (WGS) entry which is preliminary data.</text>
</comment>
<name>A0A3C1KJW6_9GAMM</name>
<evidence type="ECO:0000256" key="1">
    <source>
        <dbReference type="SAM" id="Phobius"/>
    </source>
</evidence>
<keyword evidence="1" id="KW-0812">Transmembrane</keyword>
<reference evidence="2 3" key="1">
    <citation type="journal article" date="2018" name="Nat. Biotechnol.">
        <title>A standardized bacterial taxonomy based on genome phylogeny substantially revises the tree of life.</title>
        <authorList>
            <person name="Parks D.H."/>
            <person name="Chuvochina M."/>
            <person name="Waite D.W."/>
            <person name="Rinke C."/>
            <person name="Skarshewski A."/>
            <person name="Chaumeil P.A."/>
            <person name="Hugenholtz P."/>
        </authorList>
    </citation>
    <scope>NUCLEOTIDE SEQUENCE [LARGE SCALE GENOMIC DNA]</scope>
    <source>
        <strain evidence="2">UBA9158</strain>
    </source>
</reference>
<dbReference type="InterPro" id="IPR049823">
    <property type="entry name" value="XrtH_assoc"/>
</dbReference>
<evidence type="ECO:0000313" key="3">
    <source>
        <dbReference type="Proteomes" id="UP000259273"/>
    </source>
</evidence>
<feature type="transmembrane region" description="Helical" evidence="1">
    <location>
        <begin position="158"/>
        <end position="181"/>
    </location>
</feature>
<dbReference type="EMBL" id="DMND01000051">
    <property type="protein sequence ID" value="HAN26654.1"/>
    <property type="molecule type" value="Genomic_DNA"/>
</dbReference>
<keyword evidence="1" id="KW-1133">Transmembrane helix</keyword>
<dbReference type="NCBIfam" id="NF041730">
    <property type="entry name" value="XrtH_assoc"/>
    <property type="match status" value="1"/>
</dbReference>
<keyword evidence="1" id="KW-0472">Membrane</keyword>